<dbReference type="Pfam" id="PF20143">
    <property type="entry name" value="NAD_kinase_C"/>
    <property type="match status" value="1"/>
</dbReference>
<dbReference type="Proteomes" id="UP000548476">
    <property type="component" value="Unassembled WGS sequence"/>
</dbReference>
<keyword evidence="2" id="KW-0808">Transferase</keyword>
<keyword evidence="3" id="KW-1185">Reference proteome</keyword>
<organism evidence="2 3">
    <name type="scientific">Phytomonospora endophytica</name>
    <dbReference type="NCBI Taxonomy" id="714109"/>
    <lineage>
        <taxon>Bacteria</taxon>
        <taxon>Bacillati</taxon>
        <taxon>Actinomycetota</taxon>
        <taxon>Actinomycetes</taxon>
        <taxon>Micromonosporales</taxon>
        <taxon>Micromonosporaceae</taxon>
        <taxon>Phytomonospora</taxon>
    </lineage>
</organism>
<dbReference type="EMBL" id="JACHGT010000018">
    <property type="protein sequence ID" value="MBB6038865.1"/>
    <property type="molecule type" value="Genomic_DNA"/>
</dbReference>
<proteinExistence type="predicted"/>
<sequence length="386" mass="38369">MTMLGGGAAERAGIVPGPGSGRASGGVHTVGLLVNPVAGLGGTVALKGSDGAEAQRRARALGAAPRAAERAALALAELRTRLPGVRVVTVAGDMGEDVLPGAAEVVCDRPLRTTAADTRRAAGALIEAGAGLLLFAGGDGTARDVLDALGGGFPAVGIPAGVKMHSAVYAVSPRAAGEVAAAYLSGAATAAPSEVMDRDGDDIVLYGLLSVPRVAERVQRGKVGSSLTGGDDLAGIAAEVDAGRRAGGVDVYGPGTTTHGVLRLLGVDAPPTGVTAVADGSCLAADADAAALLRLSTGRPARIVVSPIGGQGFLFGRGNQQITPALLRAVGRDGVVVVCGETKLAALGGRPLLVDTGDDALDRSLTGYLPIVTGRRRHVMYRVGER</sequence>
<keyword evidence="2" id="KW-0418">Kinase</keyword>
<dbReference type="GO" id="GO:0006741">
    <property type="term" value="P:NADP+ biosynthetic process"/>
    <property type="evidence" value="ECO:0007669"/>
    <property type="project" value="InterPro"/>
</dbReference>
<dbReference type="PANTHER" id="PTHR40697:SF2">
    <property type="entry name" value="ATP-NAD KINASE-RELATED"/>
    <property type="match status" value="1"/>
</dbReference>
<dbReference type="Pfam" id="PF01513">
    <property type="entry name" value="NAD_kinase"/>
    <property type="match status" value="1"/>
</dbReference>
<dbReference type="InterPro" id="IPR002504">
    <property type="entry name" value="NADK"/>
</dbReference>
<comment type="caution">
    <text evidence="2">The sequence shown here is derived from an EMBL/GenBank/DDBJ whole genome shotgun (WGS) entry which is preliminary data.</text>
</comment>
<dbReference type="AlphaFoldDB" id="A0A841FRK9"/>
<dbReference type="PANTHER" id="PTHR40697">
    <property type="entry name" value="ACETOIN CATABOLISM PROTEIN X"/>
    <property type="match status" value="1"/>
</dbReference>
<reference evidence="2 3" key="1">
    <citation type="submission" date="2020-08" db="EMBL/GenBank/DDBJ databases">
        <title>Genomic Encyclopedia of Type Strains, Phase IV (KMG-IV): sequencing the most valuable type-strain genomes for metagenomic binning, comparative biology and taxonomic classification.</title>
        <authorList>
            <person name="Goeker M."/>
        </authorList>
    </citation>
    <scope>NUCLEOTIDE SEQUENCE [LARGE SCALE GENOMIC DNA]</scope>
    <source>
        <strain evidence="2 3">YIM 65646</strain>
    </source>
</reference>
<dbReference type="InterPro" id="IPR039065">
    <property type="entry name" value="AcoX-like"/>
</dbReference>
<evidence type="ECO:0000256" key="1">
    <source>
        <dbReference type="SAM" id="MobiDB-lite"/>
    </source>
</evidence>
<feature type="region of interest" description="Disordered" evidence="1">
    <location>
        <begin position="1"/>
        <end position="20"/>
    </location>
</feature>
<accession>A0A841FRK9</accession>
<protein>
    <submittedName>
        <fullName evidence="2">Putative polyphosphate/ATP-dependent NAD kinase</fullName>
    </submittedName>
</protein>
<evidence type="ECO:0000313" key="3">
    <source>
        <dbReference type="Proteomes" id="UP000548476"/>
    </source>
</evidence>
<evidence type="ECO:0000313" key="2">
    <source>
        <dbReference type="EMBL" id="MBB6038865.1"/>
    </source>
</evidence>
<gene>
    <name evidence="2" type="ORF">HNR73_006751</name>
</gene>
<dbReference type="GO" id="GO:0003951">
    <property type="term" value="F:NAD+ kinase activity"/>
    <property type="evidence" value="ECO:0007669"/>
    <property type="project" value="InterPro"/>
</dbReference>
<name>A0A841FRK9_9ACTN</name>